<accession>A0ABT1MGE4</accession>
<evidence type="ECO:0000256" key="1">
    <source>
        <dbReference type="SAM" id="SignalP"/>
    </source>
</evidence>
<dbReference type="Gene3D" id="2.40.160.60">
    <property type="entry name" value="Outer membrane protein transport protein (OMPP1/FadL/TodX)"/>
    <property type="match status" value="1"/>
</dbReference>
<dbReference type="Proteomes" id="UP001205603">
    <property type="component" value="Unassembled WGS sequence"/>
</dbReference>
<protein>
    <recommendedName>
        <fullName evidence="4">Outer membrane protein transport protein (OMPP1/FadL/TodX)</fullName>
    </recommendedName>
</protein>
<keyword evidence="1" id="KW-0732">Signal</keyword>
<dbReference type="EMBL" id="JANDHW010000002">
    <property type="protein sequence ID" value="MCP9611109.1"/>
    <property type="molecule type" value="Genomic_DNA"/>
</dbReference>
<feature type="chain" id="PRO_5046979018" description="Outer membrane protein transport protein (OMPP1/FadL/TodX)" evidence="1">
    <location>
        <begin position="24"/>
        <end position="429"/>
    </location>
</feature>
<name>A0ABT1MGE4_9BACT</name>
<dbReference type="SUPFAM" id="SSF56935">
    <property type="entry name" value="Porins"/>
    <property type="match status" value="1"/>
</dbReference>
<proteinExistence type="predicted"/>
<evidence type="ECO:0000313" key="3">
    <source>
        <dbReference type="Proteomes" id="UP001205603"/>
    </source>
</evidence>
<organism evidence="2 3">
    <name type="scientific">Coprobacter tertius</name>
    <dbReference type="NCBI Taxonomy" id="2944915"/>
    <lineage>
        <taxon>Bacteria</taxon>
        <taxon>Pseudomonadati</taxon>
        <taxon>Bacteroidota</taxon>
        <taxon>Bacteroidia</taxon>
        <taxon>Bacteroidales</taxon>
        <taxon>Barnesiellaceae</taxon>
        <taxon>Coprobacter</taxon>
    </lineage>
</organism>
<feature type="signal peptide" evidence="1">
    <location>
        <begin position="1"/>
        <end position="23"/>
    </location>
</feature>
<comment type="caution">
    <text evidence="2">The sequence shown here is derived from an EMBL/GenBank/DDBJ whole genome shotgun (WGS) entry which is preliminary data.</text>
</comment>
<keyword evidence="3" id="KW-1185">Reference proteome</keyword>
<sequence length="429" mass="47531">MLNKKISIWVLIAACAGAVSANAQNNTNSPYSRYGYGILDDNSFGMDRAMGGIGYGLQSSGQINVKNPASYASMDSLTFLFDFGVNLQNVWMKESPTSKYPAGLKQKNINGNLEYIVMQFPLSKKMAASVGLVPYSYVGYSYGGTLPNGDDTKVGEGGINQAYAGIGYRPVDAFSIGFNMGYLFGNVTHSNYIIPSSGNTVGSLLENKMHVSDFHIEFGAQYAYQIKNKYKDKLIFGVVYSPKKSLLGSMTNTVSDYTSSSESVVSTTSESLKNRYQLPNSYGGGFTYMRKNNFIVGADFTYQAWAKAKYAGVLGNQNNRMRVSLGGEYIPDAMSKNFGKQMHYRAGLFYNKAYQKIDDMETGKQCDMREIGVSCGFGIPVLNSRSLINIALEYVNRQTTPKKLITENYLRLSISLTFNEKWFYKEKIN</sequence>
<dbReference type="RefSeq" id="WP_255025767.1">
    <property type="nucleotide sequence ID" value="NZ_JANDHW010000002.1"/>
</dbReference>
<gene>
    <name evidence="2" type="ORF">NMU02_03255</name>
</gene>
<evidence type="ECO:0008006" key="4">
    <source>
        <dbReference type="Google" id="ProtNLM"/>
    </source>
</evidence>
<evidence type="ECO:0000313" key="2">
    <source>
        <dbReference type="EMBL" id="MCP9611109.1"/>
    </source>
</evidence>
<reference evidence="2 3" key="1">
    <citation type="submission" date="2022-07" db="EMBL/GenBank/DDBJ databases">
        <title>Fecal culturing of patients with breast cancer.</title>
        <authorList>
            <person name="Teng N.M.Y."/>
            <person name="Kiu R."/>
            <person name="Evans R."/>
            <person name="Baker D.J."/>
            <person name="Zenner C."/>
            <person name="Robinson S.D."/>
            <person name="Hall L.J."/>
        </authorList>
    </citation>
    <scope>NUCLEOTIDE SEQUENCE [LARGE SCALE GENOMIC DNA]</scope>
    <source>
        <strain evidence="2 3">LH1063</strain>
    </source>
</reference>